<dbReference type="PANTHER" id="PTHR11712:SF336">
    <property type="entry name" value="3-OXOACYL-[ACYL-CARRIER-PROTEIN] SYNTHASE, MITOCHONDRIAL"/>
    <property type="match status" value="1"/>
</dbReference>
<dbReference type="SUPFAM" id="SSF53901">
    <property type="entry name" value="Thiolase-like"/>
    <property type="match status" value="2"/>
</dbReference>
<dbReference type="GO" id="GO:0004315">
    <property type="term" value="F:3-oxoacyl-[acyl-carrier-protein] synthase activity"/>
    <property type="evidence" value="ECO:0007669"/>
    <property type="project" value="TreeGrafter"/>
</dbReference>
<name>A0A1H1TN05_9PSED</name>
<evidence type="ECO:0000256" key="1">
    <source>
        <dbReference type="ARBA" id="ARBA00005189"/>
    </source>
</evidence>
<gene>
    <name evidence="4" type="ORF">SAMN05216222_1859</name>
</gene>
<protein>
    <submittedName>
        <fullName evidence="4">3-oxoacyl-[acyl-carrier-protein] synthase II</fullName>
    </submittedName>
</protein>
<dbReference type="Pfam" id="PF00109">
    <property type="entry name" value="ketoacyl-synt"/>
    <property type="match status" value="1"/>
</dbReference>
<dbReference type="Proteomes" id="UP000198481">
    <property type="component" value="Chromosome I"/>
</dbReference>
<dbReference type="PANTHER" id="PTHR11712">
    <property type="entry name" value="POLYKETIDE SYNTHASE-RELATED"/>
    <property type="match status" value="1"/>
</dbReference>
<evidence type="ECO:0000259" key="3">
    <source>
        <dbReference type="Pfam" id="PF00109"/>
    </source>
</evidence>
<reference evidence="4 5" key="1">
    <citation type="submission" date="2016-10" db="EMBL/GenBank/DDBJ databases">
        <authorList>
            <person name="de Groot N.N."/>
        </authorList>
    </citation>
    <scope>NUCLEOTIDE SEQUENCE [LARGE SCALE GENOMIC DNA]</scope>
    <source>
        <strain evidence="4 5">LMG 26867</strain>
    </source>
</reference>
<sequence>MTGANVRVAIAGSGCVLASGWGVQRFWSAASEARSGIALLQSKLFYSERVAAFGHVAEEDHQRSRQDVAQNLQRYCPPAVIWGVSAVRQALDDAGLQPGSDGVRYGLYCCQGGYTHPSIAAYGELLHECRDQRRAEPGDESRDESCDESGADMQRLARRVLQERALDPFLVLKSLSNGLLGIISLALKLECECNAYMQGVAGNLSAMREACAALQSGRIDAAIVVGAGSELDPLALAALADAGVISTEGSHDMLAFDRRGTGGIAGEGAAALILRRADDLPPGPKTCVAGLYAHARLDALSLPDKQADLLISSASGDPQKDADLARTLARVGAAHITSAASVTGILSGAPSLVDLILAHHALQAQSVPPIIGLQQSVDAHLPFVLGERRDAVLHDCLIINRDSNGFSACYQLDYQYEHQHDHQLAR</sequence>
<dbReference type="STRING" id="1148509.SAMN05216222_1859"/>
<dbReference type="Gene3D" id="3.40.47.10">
    <property type="match status" value="1"/>
</dbReference>
<evidence type="ECO:0000313" key="5">
    <source>
        <dbReference type="Proteomes" id="UP000198481"/>
    </source>
</evidence>
<dbReference type="InterPro" id="IPR014030">
    <property type="entry name" value="Ketoacyl_synth_N"/>
</dbReference>
<accession>A0A1H1TN05</accession>
<evidence type="ECO:0000256" key="2">
    <source>
        <dbReference type="ARBA" id="ARBA00022679"/>
    </source>
</evidence>
<dbReference type="InterPro" id="IPR016039">
    <property type="entry name" value="Thiolase-like"/>
</dbReference>
<dbReference type="RefSeq" id="WP_092273670.1">
    <property type="nucleotide sequence ID" value="NZ_LT629762.1"/>
</dbReference>
<comment type="pathway">
    <text evidence="1">Lipid metabolism.</text>
</comment>
<dbReference type="GO" id="GO:0006633">
    <property type="term" value="P:fatty acid biosynthetic process"/>
    <property type="evidence" value="ECO:0007669"/>
    <property type="project" value="TreeGrafter"/>
</dbReference>
<dbReference type="InterPro" id="IPR000794">
    <property type="entry name" value="Beta-ketoacyl_synthase"/>
</dbReference>
<dbReference type="EMBL" id="LT629762">
    <property type="protein sequence ID" value="SDS61617.1"/>
    <property type="molecule type" value="Genomic_DNA"/>
</dbReference>
<proteinExistence type="predicted"/>
<dbReference type="AlphaFoldDB" id="A0A1H1TN05"/>
<organism evidence="4 5">
    <name type="scientific">Pseudomonas prosekii</name>
    <dbReference type="NCBI Taxonomy" id="1148509"/>
    <lineage>
        <taxon>Bacteria</taxon>
        <taxon>Pseudomonadati</taxon>
        <taxon>Pseudomonadota</taxon>
        <taxon>Gammaproteobacteria</taxon>
        <taxon>Pseudomonadales</taxon>
        <taxon>Pseudomonadaceae</taxon>
        <taxon>Pseudomonas</taxon>
    </lineage>
</organism>
<evidence type="ECO:0000313" key="4">
    <source>
        <dbReference type="EMBL" id="SDS61617.1"/>
    </source>
</evidence>
<keyword evidence="2" id="KW-0808">Transferase</keyword>
<feature type="domain" description="Beta-ketoacyl synthase-like N-terminal" evidence="3">
    <location>
        <begin position="7"/>
        <end position="278"/>
    </location>
</feature>